<dbReference type="InterPro" id="IPR001270">
    <property type="entry name" value="ClpA/B"/>
</dbReference>
<protein>
    <submittedName>
        <fullName evidence="9">Chaperone ClpB</fullName>
    </submittedName>
</protein>
<dbReference type="eggNOG" id="COG0542">
    <property type="taxonomic scope" value="Bacteria"/>
</dbReference>
<dbReference type="PANTHER" id="PTHR11638">
    <property type="entry name" value="ATP-DEPENDENT CLP PROTEASE"/>
    <property type="match status" value="1"/>
</dbReference>
<dbReference type="InterPro" id="IPR050130">
    <property type="entry name" value="ClpA_ClpB"/>
</dbReference>
<dbReference type="EMBL" id="CP001698">
    <property type="protein sequence ID" value="ADN02179.1"/>
    <property type="molecule type" value="Genomic_DNA"/>
</dbReference>
<dbReference type="CDD" id="cd00009">
    <property type="entry name" value="AAA"/>
    <property type="match status" value="1"/>
</dbReference>
<keyword evidence="3" id="KW-0067">ATP-binding</keyword>
<dbReference type="InterPro" id="IPR041546">
    <property type="entry name" value="ClpA/ClpB_AAA_lid"/>
</dbReference>
<dbReference type="InterPro" id="IPR018368">
    <property type="entry name" value="ClpA/B_CS1"/>
</dbReference>
<evidence type="ECO:0000256" key="4">
    <source>
        <dbReference type="ARBA" id="ARBA00023186"/>
    </source>
</evidence>
<dbReference type="SMART" id="SM01086">
    <property type="entry name" value="ClpB_D2-small"/>
    <property type="match status" value="1"/>
</dbReference>
<keyword evidence="6" id="KW-0175">Coiled coil</keyword>
<dbReference type="PRINTS" id="PR00300">
    <property type="entry name" value="CLPPROTEASEA"/>
</dbReference>
<evidence type="ECO:0000256" key="3">
    <source>
        <dbReference type="ARBA" id="ARBA00022840"/>
    </source>
</evidence>
<dbReference type="Proteomes" id="UP000001296">
    <property type="component" value="Chromosome"/>
</dbReference>
<dbReference type="SUPFAM" id="SSF81923">
    <property type="entry name" value="Double Clp-N motif"/>
    <property type="match status" value="1"/>
</dbReference>
<dbReference type="InterPro" id="IPR001943">
    <property type="entry name" value="UVR_dom"/>
</dbReference>
<evidence type="ECO:0000256" key="1">
    <source>
        <dbReference type="ARBA" id="ARBA00022737"/>
    </source>
</evidence>
<dbReference type="Gene3D" id="4.10.860.10">
    <property type="entry name" value="UVR domain"/>
    <property type="match status" value="1"/>
</dbReference>
<dbReference type="PROSITE" id="PS51903">
    <property type="entry name" value="CLP_R"/>
    <property type="match status" value="1"/>
</dbReference>
<dbReference type="InterPro" id="IPR004176">
    <property type="entry name" value="Clp_R_N"/>
</dbReference>
<dbReference type="GO" id="GO:0016887">
    <property type="term" value="F:ATP hydrolysis activity"/>
    <property type="evidence" value="ECO:0007669"/>
    <property type="project" value="InterPro"/>
</dbReference>
<accession>E0RT42</accession>
<dbReference type="PaxDb" id="665571-STHERM_c12380"/>
<dbReference type="RefSeq" id="WP_013314020.1">
    <property type="nucleotide sequence ID" value="NC_014484.1"/>
</dbReference>
<evidence type="ECO:0000313" key="10">
    <source>
        <dbReference type="Proteomes" id="UP000001296"/>
    </source>
</evidence>
<reference evidence="9 10" key="2">
    <citation type="journal article" date="2010" name="J. Bacteriol.">
        <title>Genome sequence of the polysaccharide-degrading, thermophilic anaerobe Spirochaeta thermophila DSM 6192.</title>
        <authorList>
            <person name="Angelov A."/>
            <person name="Liebl S."/>
            <person name="Ballschmiter M."/>
            <person name="Bomeke M."/>
            <person name="Lehmann R."/>
            <person name="Liesegang H."/>
            <person name="Daniel R."/>
            <person name="Liebl W."/>
        </authorList>
    </citation>
    <scope>NUCLEOTIDE SEQUENCE [LARGE SCALE GENOMIC DNA]</scope>
    <source>
        <strain evidence="10">ATCC 49972 / DSM 6192 / RI 19.B1</strain>
    </source>
</reference>
<dbReference type="GO" id="GO:0005737">
    <property type="term" value="C:cytoplasm"/>
    <property type="evidence" value="ECO:0007669"/>
    <property type="project" value="TreeGrafter"/>
</dbReference>
<reference key="1">
    <citation type="submission" date="2009-08" db="EMBL/GenBank/DDBJ databases">
        <title>The genome sequence of Spirochaeta thermophila DSM6192.</title>
        <authorList>
            <person name="Angelov A."/>
            <person name="Mientus M."/>
            <person name="Wittenberg S."/>
            <person name="Lehmann R."/>
            <person name="Liesegang H."/>
            <person name="Daniel R."/>
            <person name="Liebl W."/>
        </authorList>
    </citation>
    <scope>NUCLEOTIDE SEQUENCE</scope>
    <source>
        <strain>DSM 6192</strain>
    </source>
</reference>
<dbReference type="PROSITE" id="PS00870">
    <property type="entry name" value="CLPAB_1"/>
    <property type="match status" value="1"/>
</dbReference>
<dbReference type="InterPro" id="IPR003959">
    <property type="entry name" value="ATPase_AAA_core"/>
</dbReference>
<dbReference type="GO" id="GO:0034605">
    <property type="term" value="P:cellular response to heat"/>
    <property type="evidence" value="ECO:0007669"/>
    <property type="project" value="TreeGrafter"/>
</dbReference>
<evidence type="ECO:0000259" key="7">
    <source>
        <dbReference type="PROSITE" id="PS50151"/>
    </source>
</evidence>
<dbReference type="FunFam" id="3.40.50.300:FF:000010">
    <property type="entry name" value="Chaperone clpB 1, putative"/>
    <property type="match status" value="1"/>
</dbReference>
<dbReference type="CDD" id="cd19499">
    <property type="entry name" value="RecA-like_ClpB_Hsp104-like"/>
    <property type="match status" value="1"/>
</dbReference>
<feature type="domain" description="UVR" evidence="7">
    <location>
        <begin position="433"/>
        <end position="468"/>
    </location>
</feature>
<dbReference type="KEGG" id="sta:STHERM_c12380"/>
<dbReference type="Pfam" id="PF17871">
    <property type="entry name" value="AAA_lid_9"/>
    <property type="match status" value="1"/>
</dbReference>
<dbReference type="Gene3D" id="3.40.50.300">
    <property type="entry name" value="P-loop containing nucleotide triphosphate hydrolases"/>
    <property type="match status" value="2"/>
</dbReference>
<dbReference type="AlphaFoldDB" id="E0RT42"/>
<dbReference type="InterPro" id="IPR036628">
    <property type="entry name" value="Clp_N_dom_sf"/>
</dbReference>
<dbReference type="PROSITE" id="PS50151">
    <property type="entry name" value="UVR"/>
    <property type="match status" value="1"/>
</dbReference>
<dbReference type="Pfam" id="PF10431">
    <property type="entry name" value="ClpB_D2-small"/>
    <property type="match status" value="1"/>
</dbReference>
<dbReference type="Pfam" id="PF00004">
    <property type="entry name" value="AAA"/>
    <property type="match status" value="1"/>
</dbReference>
<dbReference type="FunFam" id="3.40.50.300:FF:000025">
    <property type="entry name" value="ATP-dependent Clp protease subunit"/>
    <property type="match status" value="1"/>
</dbReference>
<dbReference type="SUPFAM" id="SSF52540">
    <property type="entry name" value="P-loop containing nucleoside triphosphate hydrolases"/>
    <property type="match status" value="2"/>
</dbReference>
<dbReference type="HOGENOM" id="CLU_005070_4_1_12"/>
<dbReference type="Pfam" id="PF02861">
    <property type="entry name" value="Clp_N"/>
    <property type="match status" value="1"/>
</dbReference>
<evidence type="ECO:0000256" key="6">
    <source>
        <dbReference type="SAM" id="Coils"/>
    </source>
</evidence>
<keyword evidence="1 5" id="KW-0677">Repeat</keyword>
<dbReference type="GO" id="GO:0005524">
    <property type="term" value="F:ATP binding"/>
    <property type="evidence" value="ECO:0007669"/>
    <property type="project" value="UniProtKB-KW"/>
</dbReference>
<organism evidence="9 10">
    <name type="scientific">Winmispira thermophila (strain ATCC 49972 / DSM 6192 / RI 19.B1)</name>
    <name type="common">Spirochaeta thermophila</name>
    <dbReference type="NCBI Taxonomy" id="665571"/>
    <lineage>
        <taxon>Bacteria</taxon>
        <taxon>Pseudomonadati</taxon>
        <taxon>Spirochaetota</taxon>
        <taxon>Spirochaetia</taxon>
        <taxon>Winmispirales</taxon>
        <taxon>Winmispiraceae</taxon>
        <taxon>Winmispira</taxon>
    </lineage>
</organism>
<keyword evidence="2" id="KW-0547">Nucleotide-binding</keyword>
<dbReference type="Gene3D" id="1.10.8.60">
    <property type="match status" value="2"/>
</dbReference>
<evidence type="ECO:0000313" key="9">
    <source>
        <dbReference type="EMBL" id="ADN02179.1"/>
    </source>
</evidence>
<gene>
    <name evidence="9" type="primary">clpB1</name>
    <name evidence="9" type="ordered locus">STHERM_c12380</name>
</gene>
<keyword evidence="4" id="KW-0143">Chaperone</keyword>
<sequence>MFKDLTQRAQKILTVLAQDEAKRFHAEELEPEHIILAIIREGAGVAYRAIKRLKIAPEEIQVFVEKNLSKQRGSFILGDVPLSSRSRRVLEYAAEEARHLDDEYIGTEHLMLGCARDGEGVFTRFLAQKGIDLEVLREAILEVKGSESVYNSSWGGKEEQEKRRGAFQSAAYRKNTPLLDEFSRDLTELAQTGKLDPVIGRERELRRIVQILARRTKNNPVLIGDPGVGKTAIVEALAQRIVRGEVPEILEGKRILVLDLAALVAGTKYRGEFEERLKRVMREIVSVKNVVLFIDELHTIIGAGGAEGAIDASNMLKPALSRGEIQCIGATTLDEYRKYIEKDAALERRFQPVYVREPTIEETIQILEGIKTRYEDFHNVTYTRKAVEAAVVLSARYITERHLPDKAIDLLDEAGSRTHVQVLNRPQEIEELEKKIEQLNSEKIMLVNTQNYERAAAVRDQVNRLKMELERLKTAWKLEIKRTQNIVDQEDIQEVVSDITGIPLVRIAQSESERLLHIEEELHRKVISQDEAIKVVASAIRRARTGLSSPNRPMGSFVFLGPTGVGKTLLAKTLAEYLFGDTSALIRLDMSDFMEKHNVSRLVGAPPGYVGYEEGGLLTEKVRHRPYSVILFDEIEKAHPDVFNILLQILEEGELQDNLGHRVSFRNAVLIMTSNAGAREITRESTVGFQTKEGILDFREIQASAMNELRRIFRPEFLNRIDEIVVFKSLSRADLERILGLLLEEVFQRVREQGMEIEITKRAREYLLEKGYDPRYGARPLRRTIQRELEDPLSMEILRQRFVPGSYILVTVRSGKLVFQQKQTKKPPEKVTVETR</sequence>
<evidence type="ECO:0000256" key="5">
    <source>
        <dbReference type="PROSITE-ProRule" id="PRU01251"/>
    </source>
</evidence>
<evidence type="ECO:0000256" key="2">
    <source>
        <dbReference type="ARBA" id="ARBA00022741"/>
    </source>
</evidence>
<dbReference type="InterPro" id="IPR019489">
    <property type="entry name" value="Clp_ATPase_C"/>
</dbReference>
<dbReference type="Gene3D" id="1.10.1780.10">
    <property type="entry name" value="Clp, N-terminal domain"/>
    <property type="match status" value="1"/>
</dbReference>
<dbReference type="Pfam" id="PF07724">
    <property type="entry name" value="AAA_2"/>
    <property type="match status" value="1"/>
</dbReference>
<feature type="domain" description="Clp R" evidence="8">
    <location>
        <begin position="1"/>
        <end position="146"/>
    </location>
</feature>
<evidence type="ECO:0000259" key="8">
    <source>
        <dbReference type="PROSITE" id="PS51903"/>
    </source>
</evidence>
<proteinExistence type="predicted"/>
<dbReference type="InterPro" id="IPR027417">
    <property type="entry name" value="P-loop_NTPase"/>
</dbReference>
<dbReference type="InterPro" id="IPR003593">
    <property type="entry name" value="AAA+_ATPase"/>
</dbReference>
<name>E0RT42_WINT6</name>
<dbReference type="SMART" id="SM00382">
    <property type="entry name" value="AAA"/>
    <property type="match status" value="2"/>
</dbReference>
<feature type="coiled-coil region" evidence="6">
    <location>
        <begin position="422"/>
        <end position="475"/>
    </location>
</feature>
<dbReference type="PANTHER" id="PTHR11638:SF18">
    <property type="entry name" value="HEAT SHOCK PROTEIN 104"/>
    <property type="match status" value="1"/>
</dbReference>